<dbReference type="PROSITE" id="PS00028">
    <property type="entry name" value="ZINC_FINGER_C2H2_1"/>
    <property type="match status" value="1"/>
</dbReference>
<evidence type="ECO:0000256" key="9">
    <source>
        <dbReference type="SAM" id="MobiDB-lite"/>
    </source>
</evidence>
<feature type="compositionally biased region" description="Basic and acidic residues" evidence="9">
    <location>
        <begin position="161"/>
        <end position="172"/>
    </location>
</feature>
<keyword evidence="4" id="KW-0862">Zinc</keyword>
<keyword evidence="5" id="KW-0805">Transcription regulation</keyword>
<dbReference type="PANTHER" id="PTHR45801">
    <property type="entry name" value="OS07G0101800 PROTEIN"/>
    <property type="match status" value="1"/>
</dbReference>
<feature type="region of interest" description="Disordered" evidence="9">
    <location>
        <begin position="1"/>
        <end position="31"/>
    </location>
</feature>
<dbReference type="AlphaFoldDB" id="A0A218W2J7"/>
<feature type="region of interest" description="Disordered" evidence="9">
    <location>
        <begin position="156"/>
        <end position="219"/>
    </location>
</feature>
<keyword evidence="6" id="KW-0804">Transcription</keyword>
<evidence type="ECO:0000256" key="5">
    <source>
        <dbReference type="ARBA" id="ARBA00023015"/>
    </source>
</evidence>
<evidence type="ECO:0000256" key="8">
    <source>
        <dbReference type="PROSITE-ProRule" id="PRU00042"/>
    </source>
</evidence>
<evidence type="ECO:0000313" key="13">
    <source>
        <dbReference type="Proteomes" id="UP000197138"/>
    </source>
</evidence>
<dbReference type="GO" id="GO:0005634">
    <property type="term" value="C:nucleus"/>
    <property type="evidence" value="ECO:0007669"/>
    <property type="project" value="UniProtKB-SubCell"/>
</dbReference>
<dbReference type="InterPro" id="IPR052426">
    <property type="entry name" value="Plant_dev_regulator"/>
</dbReference>
<accession>A0A218W2J7</accession>
<keyword evidence="2" id="KW-0479">Metal-binding</keyword>
<dbReference type="Proteomes" id="UP000197138">
    <property type="component" value="Unassembled WGS sequence"/>
</dbReference>
<feature type="compositionally biased region" description="Polar residues" evidence="9">
    <location>
        <begin position="16"/>
        <end position="31"/>
    </location>
</feature>
<sequence>MESADQSPSGAEDSDQTANEQGGTTGPSPQARSYECIFCKRGFSNAQALGGHMNIHRKDKAKLKQLAATTSSKLSSEAQLGFSQSVDIPRLPSLYFSPSIDIASKQTQPLLSMAPKINDPETDKSFNWPRFLHRQEDSHGDSFNVDHREYRELPAVYFEDQVPKSEDQEPDTRVLLPENDAEKGEGDQSLRHGDDSGSTEVDLELRLGSSPSRGTKKFF</sequence>
<feature type="domain" description="C2H2-type" evidence="10">
    <location>
        <begin position="34"/>
        <end position="61"/>
    </location>
</feature>
<keyword evidence="3 8" id="KW-0863">Zinc-finger</keyword>
<evidence type="ECO:0000313" key="11">
    <source>
        <dbReference type="EMBL" id="OWM66749.1"/>
    </source>
</evidence>
<comment type="caution">
    <text evidence="11">The sequence shown here is derived from an EMBL/GenBank/DDBJ whole genome shotgun (WGS) entry which is preliminary data.</text>
</comment>
<evidence type="ECO:0000313" key="12">
    <source>
        <dbReference type="EMBL" id="PKI32718.1"/>
    </source>
</evidence>
<organism evidence="11 13">
    <name type="scientific">Punica granatum</name>
    <name type="common">Pomegranate</name>
    <dbReference type="NCBI Taxonomy" id="22663"/>
    <lineage>
        <taxon>Eukaryota</taxon>
        <taxon>Viridiplantae</taxon>
        <taxon>Streptophyta</taxon>
        <taxon>Embryophyta</taxon>
        <taxon>Tracheophyta</taxon>
        <taxon>Spermatophyta</taxon>
        <taxon>Magnoliopsida</taxon>
        <taxon>eudicotyledons</taxon>
        <taxon>Gunneridae</taxon>
        <taxon>Pentapetalae</taxon>
        <taxon>rosids</taxon>
        <taxon>malvids</taxon>
        <taxon>Myrtales</taxon>
        <taxon>Lythraceae</taxon>
        <taxon>Punica</taxon>
    </lineage>
</organism>
<evidence type="ECO:0000313" key="14">
    <source>
        <dbReference type="Proteomes" id="UP000233551"/>
    </source>
</evidence>
<evidence type="ECO:0000256" key="4">
    <source>
        <dbReference type="ARBA" id="ARBA00022833"/>
    </source>
</evidence>
<gene>
    <name evidence="11" type="ORF">CDL15_Pgr010401</name>
    <name evidence="12" type="ORF">CRG98_046892</name>
</gene>
<dbReference type="Gene3D" id="3.30.160.60">
    <property type="entry name" value="Classic Zinc Finger"/>
    <property type="match status" value="1"/>
</dbReference>
<proteinExistence type="predicted"/>
<feature type="compositionally biased region" description="Basic and acidic residues" evidence="9">
    <location>
        <begin position="180"/>
        <end position="195"/>
    </location>
</feature>
<dbReference type="InterPro" id="IPR013087">
    <property type="entry name" value="Znf_C2H2_type"/>
</dbReference>
<dbReference type="STRING" id="22663.A0A218W2J7"/>
<dbReference type="PANTHER" id="PTHR45801:SF111">
    <property type="entry name" value="C2H2 AND C2HC ZINC FINGERS SUPERFAMILY PROTEIN"/>
    <property type="match status" value="1"/>
</dbReference>
<dbReference type="EMBL" id="PGOL01007418">
    <property type="protein sequence ID" value="PKI32718.1"/>
    <property type="molecule type" value="Genomic_DNA"/>
</dbReference>
<evidence type="ECO:0000256" key="1">
    <source>
        <dbReference type="ARBA" id="ARBA00004123"/>
    </source>
</evidence>
<dbReference type="InterPro" id="IPR036236">
    <property type="entry name" value="Znf_C2H2_sf"/>
</dbReference>
<keyword evidence="7" id="KW-0539">Nucleus</keyword>
<reference evidence="13" key="1">
    <citation type="journal article" date="2017" name="Plant J.">
        <title>The pomegranate (Punica granatum L.) genome and the genomics of punicalagin biosynthesis.</title>
        <authorList>
            <person name="Qin G."/>
            <person name="Xu C."/>
            <person name="Ming R."/>
            <person name="Tang H."/>
            <person name="Guyot R."/>
            <person name="Kramer E.M."/>
            <person name="Hu Y."/>
            <person name="Yi X."/>
            <person name="Qi Y."/>
            <person name="Xu X."/>
            <person name="Gao Z."/>
            <person name="Pan H."/>
            <person name="Jian J."/>
            <person name="Tian Y."/>
            <person name="Yue Z."/>
            <person name="Xu Y."/>
        </authorList>
    </citation>
    <scope>NUCLEOTIDE SEQUENCE [LARGE SCALE GENOMIC DNA]</scope>
    <source>
        <strain evidence="13">cv. Dabenzi</strain>
    </source>
</reference>
<evidence type="ECO:0000259" key="10">
    <source>
        <dbReference type="PROSITE" id="PS50157"/>
    </source>
</evidence>
<dbReference type="PROSITE" id="PS50157">
    <property type="entry name" value="ZINC_FINGER_C2H2_2"/>
    <property type="match status" value="1"/>
</dbReference>
<reference evidence="11" key="2">
    <citation type="submission" date="2017-06" db="EMBL/GenBank/DDBJ databases">
        <title>The pomegranate genome and the genomics of punicalagin biosynthesis.</title>
        <authorList>
            <person name="Xu C."/>
        </authorList>
    </citation>
    <scope>NUCLEOTIDE SEQUENCE [LARGE SCALE GENOMIC DNA]</scope>
    <source>
        <tissue evidence="11">Fresh leaf</tissue>
    </source>
</reference>
<dbReference type="SUPFAM" id="SSF57667">
    <property type="entry name" value="beta-beta-alpha zinc fingers"/>
    <property type="match status" value="1"/>
</dbReference>
<dbReference type="EMBL" id="MTKT01005538">
    <property type="protein sequence ID" value="OWM66749.1"/>
    <property type="molecule type" value="Genomic_DNA"/>
</dbReference>
<comment type="subcellular location">
    <subcellularLocation>
        <location evidence="1">Nucleus</location>
    </subcellularLocation>
</comment>
<name>A0A218W2J7_PUNGR</name>
<evidence type="ECO:0000256" key="2">
    <source>
        <dbReference type="ARBA" id="ARBA00022723"/>
    </source>
</evidence>
<evidence type="ECO:0000256" key="6">
    <source>
        <dbReference type="ARBA" id="ARBA00023163"/>
    </source>
</evidence>
<protein>
    <recommendedName>
        <fullName evidence="10">C2H2-type domain-containing protein</fullName>
    </recommendedName>
</protein>
<reference evidence="12 14" key="3">
    <citation type="submission" date="2017-11" db="EMBL/GenBank/DDBJ databases">
        <title>De-novo sequencing of pomegranate (Punica granatum L.) genome.</title>
        <authorList>
            <person name="Akparov Z."/>
            <person name="Amiraslanov A."/>
            <person name="Hajiyeva S."/>
            <person name="Abbasov M."/>
            <person name="Kaur K."/>
            <person name="Hamwieh A."/>
            <person name="Solovyev V."/>
            <person name="Salamov A."/>
            <person name="Braich B."/>
            <person name="Kosarev P."/>
            <person name="Mahmoud A."/>
            <person name="Hajiyev E."/>
            <person name="Babayeva S."/>
            <person name="Izzatullayeva V."/>
            <person name="Mammadov A."/>
            <person name="Mammadov A."/>
            <person name="Sharifova S."/>
            <person name="Ojaghi J."/>
            <person name="Eynullazada K."/>
            <person name="Bayramov B."/>
            <person name="Abdulazimova A."/>
            <person name="Shahmuradov I."/>
        </authorList>
    </citation>
    <scope>NUCLEOTIDE SEQUENCE [LARGE SCALE GENOMIC DNA]</scope>
    <source>
        <strain evidence="12">AG2017</strain>
        <strain evidence="14">cv. AG2017</strain>
        <tissue evidence="12">Leaf</tissue>
    </source>
</reference>
<dbReference type="Proteomes" id="UP000233551">
    <property type="component" value="Unassembled WGS sequence"/>
</dbReference>
<keyword evidence="14" id="KW-1185">Reference proteome</keyword>
<dbReference type="GO" id="GO:0008270">
    <property type="term" value="F:zinc ion binding"/>
    <property type="evidence" value="ECO:0007669"/>
    <property type="project" value="UniProtKB-KW"/>
</dbReference>
<evidence type="ECO:0000256" key="3">
    <source>
        <dbReference type="ARBA" id="ARBA00022771"/>
    </source>
</evidence>
<evidence type="ECO:0000256" key="7">
    <source>
        <dbReference type="ARBA" id="ARBA00023242"/>
    </source>
</evidence>